<dbReference type="Proteomes" id="UP000031914">
    <property type="component" value="Chromosome"/>
</dbReference>
<accession>A0ABN4F4R2</accession>
<evidence type="ECO:0000313" key="1">
    <source>
        <dbReference type="EMBL" id="AJJ11578.1"/>
    </source>
</evidence>
<name>A0ABN4F4R2_YERRO</name>
<proteinExistence type="predicted"/>
<organism evidence="1 2">
    <name type="scientific">Yersinia rohdei</name>
    <dbReference type="NCBI Taxonomy" id="29485"/>
    <lineage>
        <taxon>Bacteria</taxon>
        <taxon>Pseudomonadati</taxon>
        <taxon>Pseudomonadota</taxon>
        <taxon>Gammaproteobacteria</taxon>
        <taxon>Enterobacterales</taxon>
        <taxon>Yersiniaceae</taxon>
        <taxon>Yersinia</taxon>
    </lineage>
</organism>
<keyword evidence="2" id="KW-1185">Reference proteome</keyword>
<reference evidence="1 2" key="1">
    <citation type="journal article" date="2015" name="Genome Announc.">
        <title>Thirty-Two Complete Genome Assemblies of Nine Yersinia Species, Including Y. pestis, Y. pseudotuberculosis, and Y. enterocolitica.</title>
        <authorList>
            <person name="Johnson S.L."/>
            <person name="Daligault H.E."/>
            <person name="Davenport K.W."/>
            <person name="Jaissle J."/>
            <person name="Frey K.G."/>
            <person name="Ladner J.T."/>
            <person name="Broomall S.M."/>
            <person name="Bishop-Lilly K.A."/>
            <person name="Bruce D.C."/>
            <person name="Coyne S.R."/>
            <person name="Gibbons H.S."/>
            <person name="Lo C.C."/>
            <person name="Munk A.C."/>
            <person name="Rosenzweig C.N."/>
            <person name="Koroleva G.I."/>
            <person name="Palacios G.F."/>
            <person name="Redden C.L."/>
            <person name="Xu Y."/>
            <person name="Minogue T.D."/>
            <person name="Chain P.S."/>
        </authorList>
    </citation>
    <scope>NUCLEOTIDE SEQUENCE [LARGE SCALE GENOMIC DNA]</scope>
    <source>
        <strain evidence="1 2">YRA</strain>
    </source>
</reference>
<evidence type="ECO:0000313" key="2">
    <source>
        <dbReference type="Proteomes" id="UP000031914"/>
    </source>
</evidence>
<sequence length="74" mass="8591">MLKRVTFSTNYTSTIDYYKRVSDVSGRSLSSILSEELHRASQSHAKKTIPMITDKSSKKKAIWNFTRKFGERVF</sequence>
<gene>
    <name evidence="1" type="ORF">CH64_1535</name>
</gene>
<protein>
    <submittedName>
        <fullName evidence="1">Uncharacterized protein</fullName>
    </submittedName>
</protein>
<dbReference type="EMBL" id="CP009787">
    <property type="protein sequence ID" value="AJJ11578.1"/>
    <property type="molecule type" value="Genomic_DNA"/>
</dbReference>